<evidence type="ECO:0000256" key="5">
    <source>
        <dbReference type="ARBA" id="ARBA00022691"/>
    </source>
</evidence>
<keyword evidence="4 6" id="KW-0808">Transferase</keyword>
<comment type="function">
    <text evidence="6">Specifically methylates the guanine in position 1207 of 16S rRNA in the 30S particle.</text>
</comment>
<dbReference type="AlphaFoldDB" id="A0A2S7UVK2"/>
<organism evidence="9 10">
    <name type="scientific">Psychrosphaera saromensis</name>
    <dbReference type="NCBI Taxonomy" id="716813"/>
    <lineage>
        <taxon>Bacteria</taxon>
        <taxon>Pseudomonadati</taxon>
        <taxon>Pseudomonadota</taxon>
        <taxon>Gammaproteobacteria</taxon>
        <taxon>Alteromonadales</taxon>
        <taxon>Pseudoalteromonadaceae</taxon>
        <taxon>Psychrosphaera</taxon>
    </lineage>
</organism>
<dbReference type="GO" id="GO:0052914">
    <property type="term" value="F:16S rRNA (guanine(1207)-N(2))-methyltransferase activity"/>
    <property type="evidence" value="ECO:0007669"/>
    <property type="project" value="UniProtKB-EC"/>
</dbReference>
<keyword evidence="10" id="KW-1185">Reference proteome</keyword>
<dbReference type="RefSeq" id="WP_105051771.1">
    <property type="nucleotide sequence ID" value="NZ_BMYG01000003.1"/>
</dbReference>
<dbReference type="GO" id="GO:0003676">
    <property type="term" value="F:nucleic acid binding"/>
    <property type="evidence" value="ECO:0007669"/>
    <property type="project" value="InterPro"/>
</dbReference>
<comment type="catalytic activity">
    <reaction evidence="6">
        <text>guanosine(1207) in 16S rRNA + S-adenosyl-L-methionine = N(2)-methylguanosine(1207) in 16S rRNA + S-adenosyl-L-homocysteine + H(+)</text>
        <dbReference type="Rhea" id="RHEA:42736"/>
        <dbReference type="Rhea" id="RHEA-COMP:10213"/>
        <dbReference type="Rhea" id="RHEA-COMP:10214"/>
        <dbReference type="ChEBI" id="CHEBI:15378"/>
        <dbReference type="ChEBI" id="CHEBI:57856"/>
        <dbReference type="ChEBI" id="CHEBI:59789"/>
        <dbReference type="ChEBI" id="CHEBI:74269"/>
        <dbReference type="ChEBI" id="CHEBI:74481"/>
        <dbReference type="EC" id="2.1.1.172"/>
    </reaction>
</comment>
<keyword evidence="3 6" id="KW-0489">Methyltransferase</keyword>
<dbReference type="Pfam" id="PF05175">
    <property type="entry name" value="MTS"/>
    <property type="match status" value="1"/>
</dbReference>
<dbReference type="InterPro" id="IPR013675">
    <property type="entry name" value="Mtase_sm_N"/>
</dbReference>
<dbReference type="PANTHER" id="PTHR47816">
    <property type="entry name" value="RIBOSOMAL RNA SMALL SUBUNIT METHYLTRANSFERASE C"/>
    <property type="match status" value="1"/>
</dbReference>
<evidence type="ECO:0000259" key="8">
    <source>
        <dbReference type="Pfam" id="PF08468"/>
    </source>
</evidence>
<dbReference type="PANTHER" id="PTHR47816:SF4">
    <property type="entry name" value="RIBOSOMAL RNA SMALL SUBUNIT METHYLTRANSFERASE C"/>
    <property type="match status" value="1"/>
</dbReference>
<evidence type="ECO:0000256" key="6">
    <source>
        <dbReference type="HAMAP-Rule" id="MF_01862"/>
    </source>
</evidence>
<dbReference type="InterPro" id="IPR007848">
    <property type="entry name" value="Small_mtfrase_dom"/>
</dbReference>
<proteinExistence type="inferred from homology"/>
<comment type="caution">
    <text evidence="9">The sequence shown here is derived from an EMBL/GenBank/DDBJ whole genome shotgun (WGS) entry which is preliminary data.</text>
</comment>
<evidence type="ECO:0000313" key="9">
    <source>
        <dbReference type="EMBL" id="PQJ53290.1"/>
    </source>
</evidence>
<keyword evidence="5 6" id="KW-0949">S-adenosyl-L-methionine</keyword>
<dbReference type="Proteomes" id="UP000239007">
    <property type="component" value="Unassembled WGS sequence"/>
</dbReference>
<dbReference type="PROSITE" id="PS00092">
    <property type="entry name" value="N6_MTASE"/>
    <property type="match status" value="1"/>
</dbReference>
<comment type="subunit">
    <text evidence="6">Monomer.</text>
</comment>
<name>A0A2S7UVK2_9GAMM</name>
<dbReference type="InterPro" id="IPR023543">
    <property type="entry name" value="rRNA_ssu_MeTfrase_C"/>
</dbReference>
<evidence type="ECO:0000256" key="1">
    <source>
        <dbReference type="ARBA" id="ARBA00022490"/>
    </source>
</evidence>
<keyword evidence="2 6" id="KW-0698">rRNA processing</keyword>
<dbReference type="InterPro" id="IPR046977">
    <property type="entry name" value="RsmC/RlmG"/>
</dbReference>
<comment type="subcellular location">
    <subcellularLocation>
        <location evidence="6">Cytoplasm</location>
    </subcellularLocation>
</comment>
<dbReference type="OrthoDB" id="9816072at2"/>
<dbReference type="Pfam" id="PF08468">
    <property type="entry name" value="MTS_N"/>
    <property type="match status" value="1"/>
</dbReference>
<dbReference type="InterPro" id="IPR029063">
    <property type="entry name" value="SAM-dependent_MTases_sf"/>
</dbReference>
<dbReference type="SUPFAM" id="SSF53335">
    <property type="entry name" value="S-adenosyl-L-methionine-dependent methyltransferases"/>
    <property type="match status" value="1"/>
</dbReference>
<dbReference type="EC" id="2.1.1.172" evidence="6"/>
<feature type="domain" description="Methyltransferase small" evidence="7">
    <location>
        <begin position="178"/>
        <end position="344"/>
    </location>
</feature>
<evidence type="ECO:0000259" key="7">
    <source>
        <dbReference type="Pfam" id="PF05175"/>
    </source>
</evidence>
<dbReference type="HAMAP" id="MF_01862">
    <property type="entry name" value="16SrRNA_methyltr_C"/>
    <property type="match status" value="1"/>
</dbReference>
<evidence type="ECO:0000256" key="4">
    <source>
        <dbReference type="ARBA" id="ARBA00022679"/>
    </source>
</evidence>
<keyword evidence="1 6" id="KW-0963">Cytoplasm</keyword>
<sequence length="350" mass="39406">MLFAENQVVERNIDHLPAGNVLLLDLLNDDAIAEFSAQRSDINWFGFTPYVDTHQLNKKNNVVFGAWLEEEQVNNTKFDAVVIYFPKTKLRFDYYLSMISKHLNKDATIYIVGEKKGGVKSCDKALESYCDVTAKLDGARHCMLFTATFNNHVCTKTMEDWFSTSEVTVEIEKQAVTVQLVALPGVFSANSLDNGTQLLLNTITDVKGHGLDFGCGCGVISVALAKRYDCSMTAIDVDALAVESSNRTFAVNNVDAKAKPSNGLSAVLSSGEFFKFIVTNPPFHTGTKTDYTITEQLIKHAPKMLKRKYQFWMVANAFLPYPELFKQHFKYVEIRNKNKRFNIYYTGRSS</sequence>
<evidence type="ECO:0000313" key="10">
    <source>
        <dbReference type="Proteomes" id="UP000239007"/>
    </source>
</evidence>
<dbReference type="InterPro" id="IPR002052">
    <property type="entry name" value="DNA_methylase_N6_adenine_CS"/>
</dbReference>
<feature type="domain" description="Methyltransferase small N-terminal" evidence="8">
    <location>
        <begin position="7"/>
        <end position="164"/>
    </location>
</feature>
<evidence type="ECO:0000256" key="3">
    <source>
        <dbReference type="ARBA" id="ARBA00022603"/>
    </source>
</evidence>
<gene>
    <name evidence="6" type="primary">rsmC</name>
    <name evidence="9" type="ORF">BTO11_06145</name>
</gene>
<dbReference type="GO" id="GO:0005737">
    <property type="term" value="C:cytoplasm"/>
    <property type="evidence" value="ECO:0007669"/>
    <property type="project" value="UniProtKB-SubCell"/>
</dbReference>
<evidence type="ECO:0000256" key="2">
    <source>
        <dbReference type="ARBA" id="ARBA00022552"/>
    </source>
</evidence>
<dbReference type="Gene3D" id="3.40.50.150">
    <property type="entry name" value="Vaccinia Virus protein VP39"/>
    <property type="match status" value="2"/>
</dbReference>
<reference evidence="9 10" key="1">
    <citation type="submission" date="2016-12" db="EMBL/GenBank/DDBJ databases">
        <title>Diversity of luminous bacteria.</title>
        <authorList>
            <person name="Yoshizawa S."/>
            <person name="Kogure K."/>
        </authorList>
    </citation>
    <scope>NUCLEOTIDE SEQUENCE [LARGE SCALE GENOMIC DNA]</scope>
    <source>
        <strain evidence="9 10">SA4-48</strain>
    </source>
</reference>
<dbReference type="CDD" id="cd02440">
    <property type="entry name" value="AdoMet_MTases"/>
    <property type="match status" value="1"/>
</dbReference>
<comment type="similarity">
    <text evidence="6">Belongs to the methyltransferase superfamily. RsmC family.</text>
</comment>
<accession>A0A2S7UVK2</accession>
<protein>
    <recommendedName>
        <fullName evidence="6">Ribosomal RNA small subunit methyltransferase C</fullName>
        <ecNumber evidence="6">2.1.1.172</ecNumber>
    </recommendedName>
    <alternativeName>
        <fullName evidence="6">16S rRNA m2G1207 methyltransferase</fullName>
    </alternativeName>
    <alternativeName>
        <fullName evidence="6">rRNA (guanine-N(2)-)-methyltransferase RsmC</fullName>
    </alternativeName>
</protein>
<dbReference type="EMBL" id="MSCH01000003">
    <property type="protein sequence ID" value="PQJ53290.1"/>
    <property type="molecule type" value="Genomic_DNA"/>
</dbReference>